<comment type="caution">
    <text evidence="1">The sequence shown here is derived from an EMBL/GenBank/DDBJ whole genome shotgun (WGS) entry which is preliminary data.</text>
</comment>
<name>A0A8X8WJP5_SALSN</name>
<proteinExistence type="predicted"/>
<protein>
    <submittedName>
        <fullName evidence="1">Uncharacterized protein</fullName>
    </submittedName>
</protein>
<keyword evidence="2" id="KW-1185">Reference proteome</keyword>
<dbReference type="EMBL" id="PNBA02000017">
    <property type="protein sequence ID" value="KAG6395274.1"/>
    <property type="molecule type" value="Genomic_DNA"/>
</dbReference>
<evidence type="ECO:0000313" key="1">
    <source>
        <dbReference type="EMBL" id="KAG6395274.1"/>
    </source>
</evidence>
<organism evidence="1">
    <name type="scientific">Salvia splendens</name>
    <name type="common">Scarlet sage</name>
    <dbReference type="NCBI Taxonomy" id="180675"/>
    <lineage>
        <taxon>Eukaryota</taxon>
        <taxon>Viridiplantae</taxon>
        <taxon>Streptophyta</taxon>
        <taxon>Embryophyta</taxon>
        <taxon>Tracheophyta</taxon>
        <taxon>Spermatophyta</taxon>
        <taxon>Magnoliopsida</taxon>
        <taxon>eudicotyledons</taxon>
        <taxon>Gunneridae</taxon>
        <taxon>Pentapetalae</taxon>
        <taxon>asterids</taxon>
        <taxon>lamiids</taxon>
        <taxon>Lamiales</taxon>
        <taxon>Lamiaceae</taxon>
        <taxon>Nepetoideae</taxon>
        <taxon>Mentheae</taxon>
        <taxon>Salviinae</taxon>
        <taxon>Salvia</taxon>
        <taxon>Salvia subgen. Calosphace</taxon>
        <taxon>core Calosphace</taxon>
    </lineage>
</organism>
<dbReference type="Proteomes" id="UP000298416">
    <property type="component" value="Unassembled WGS sequence"/>
</dbReference>
<reference evidence="1" key="1">
    <citation type="submission" date="2018-01" db="EMBL/GenBank/DDBJ databases">
        <authorList>
            <person name="Mao J.F."/>
        </authorList>
    </citation>
    <scope>NUCLEOTIDE SEQUENCE</scope>
    <source>
        <strain evidence="1">Huo1</strain>
        <tissue evidence="1">Leaf</tissue>
    </source>
</reference>
<sequence>METTMDFGPALLPHELHGLSSAATFQPTVESCCFVVSAAAAARCANELFDQSVRLPPRTLSFSSIRLLKKHLRRSERAHLIDVLKKKAIKCGDTAEIHSQKCLHST</sequence>
<dbReference type="AlphaFoldDB" id="A0A8X8WJP5"/>
<gene>
    <name evidence="1" type="ORF">SASPL_145916</name>
</gene>
<reference evidence="1" key="2">
    <citation type="submission" date="2020-08" db="EMBL/GenBank/DDBJ databases">
        <title>Plant Genome Project.</title>
        <authorList>
            <person name="Zhang R.-G."/>
        </authorList>
    </citation>
    <scope>NUCLEOTIDE SEQUENCE</scope>
    <source>
        <strain evidence="1">Huo1</strain>
        <tissue evidence="1">Leaf</tissue>
    </source>
</reference>
<accession>A0A8X8WJP5</accession>
<evidence type="ECO:0000313" key="2">
    <source>
        <dbReference type="Proteomes" id="UP000298416"/>
    </source>
</evidence>